<dbReference type="PANTHER" id="PTHR22854:SF2">
    <property type="entry name" value="INDOLE-3-GLYCEROL-PHOSPHATE SYNTHASE"/>
    <property type="match status" value="1"/>
</dbReference>
<dbReference type="Proteomes" id="UP000003240">
    <property type="component" value="Unassembled WGS sequence"/>
</dbReference>
<keyword evidence="5" id="KW-0028">Amino-acid biosynthesis</keyword>
<sequence length="257" mass="27907">MLTQIVADIRRQVAETKALAPLAQFRREIQPGQFLFSQAIKTTDWALIAECKLMSPAKGVLVQGVTVPELAQIYSQNGASCLSVHTSRPFGGSIQDIGRVKAVSQLPVLCKDFMIDPYQIYQARWAGADAVLLIAAILSDLQLQQYQAIAGELGLDCLVEIHSLEELERARTAGAHLVGINNRDLKTFTTDVARTYELLPYCGKECLVISESGIAGPEEVEQLQRSGVRGALVGEGLVKAPDIAGRTRQLARVVVPL</sequence>
<reference evidence="11 12" key="1">
    <citation type="journal article" date="2011" name="EMBO J.">
        <title>Structural diversity of bacterial flagellar motors.</title>
        <authorList>
            <person name="Chen S."/>
            <person name="Beeby M."/>
            <person name="Murphy G.E."/>
            <person name="Leadbetter J.R."/>
            <person name="Hendrixson D.R."/>
            <person name="Briegel A."/>
            <person name="Li Z."/>
            <person name="Shi J."/>
            <person name="Tocheva E.I."/>
            <person name="Muller A."/>
            <person name="Dobro M.J."/>
            <person name="Jensen G.J."/>
        </authorList>
    </citation>
    <scope>NUCLEOTIDE SEQUENCE [LARGE SCALE GENOMIC DNA]</scope>
    <source>
        <strain evidence="11 12">DSM 6540</strain>
    </source>
</reference>
<dbReference type="InterPro" id="IPR013798">
    <property type="entry name" value="Indole-3-glycerol_P_synth_dom"/>
</dbReference>
<evidence type="ECO:0000256" key="7">
    <source>
        <dbReference type="ARBA" id="ARBA00022822"/>
    </source>
</evidence>
<evidence type="ECO:0000256" key="1">
    <source>
        <dbReference type="ARBA" id="ARBA00001633"/>
    </source>
</evidence>
<gene>
    <name evidence="11" type="ORF">ALO_00780</name>
</gene>
<feature type="domain" description="Indole-3-glycerol phosphate synthase" evidence="10">
    <location>
        <begin position="2"/>
        <end position="250"/>
    </location>
</feature>
<dbReference type="RefSeq" id="WP_004091754.1">
    <property type="nucleotide sequence ID" value="NZ_AFGF01000010.1"/>
</dbReference>
<comment type="pathway">
    <text evidence="2">Amino-acid biosynthesis; L-tryptophan biosynthesis; L-tryptophan from chorismate: step 4/5.</text>
</comment>
<evidence type="ECO:0000256" key="2">
    <source>
        <dbReference type="ARBA" id="ARBA00004696"/>
    </source>
</evidence>
<keyword evidence="8" id="KW-0057">Aromatic amino acid biosynthesis</keyword>
<protein>
    <recommendedName>
        <fullName evidence="4">indole-3-glycerol-phosphate synthase</fullName>
        <ecNumber evidence="4">4.1.1.48</ecNumber>
    </recommendedName>
</protein>
<name>F7NDP9_9FIRM</name>
<dbReference type="GO" id="GO:0004640">
    <property type="term" value="F:phosphoribosylanthranilate isomerase activity"/>
    <property type="evidence" value="ECO:0007669"/>
    <property type="project" value="TreeGrafter"/>
</dbReference>
<dbReference type="GO" id="GO:0004425">
    <property type="term" value="F:indole-3-glycerol-phosphate synthase activity"/>
    <property type="evidence" value="ECO:0007669"/>
    <property type="project" value="UniProtKB-EC"/>
</dbReference>
<keyword evidence="12" id="KW-1185">Reference proteome</keyword>
<dbReference type="FunFam" id="3.20.20.70:FF:000024">
    <property type="entry name" value="Indole-3-glycerol phosphate synthase"/>
    <property type="match status" value="1"/>
</dbReference>
<dbReference type="EMBL" id="AFGF01000010">
    <property type="protein sequence ID" value="EGO65818.1"/>
    <property type="molecule type" value="Genomic_DNA"/>
</dbReference>
<keyword evidence="9" id="KW-0456">Lyase</keyword>
<evidence type="ECO:0000256" key="8">
    <source>
        <dbReference type="ARBA" id="ARBA00023141"/>
    </source>
</evidence>
<dbReference type="UniPathway" id="UPA00035">
    <property type="reaction ID" value="UER00043"/>
</dbReference>
<keyword evidence="7" id="KW-0822">Tryptophan biosynthesis</keyword>
<proteinExistence type="inferred from homology"/>
<dbReference type="STRING" id="1009370.ALO_00780"/>
<evidence type="ECO:0000256" key="3">
    <source>
        <dbReference type="ARBA" id="ARBA00008737"/>
    </source>
</evidence>
<evidence type="ECO:0000256" key="9">
    <source>
        <dbReference type="ARBA" id="ARBA00023239"/>
    </source>
</evidence>
<keyword evidence="6" id="KW-0210">Decarboxylase</keyword>
<organism evidence="11 12">
    <name type="scientific">Acetonema longum DSM 6540</name>
    <dbReference type="NCBI Taxonomy" id="1009370"/>
    <lineage>
        <taxon>Bacteria</taxon>
        <taxon>Bacillati</taxon>
        <taxon>Bacillota</taxon>
        <taxon>Negativicutes</taxon>
        <taxon>Acetonemataceae</taxon>
        <taxon>Acetonema</taxon>
    </lineage>
</organism>
<dbReference type="InterPro" id="IPR045186">
    <property type="entry name" value="Indole-3-glycerol_P_synth"/>
</dbReference>
<dbReference type="GO" id="GO:0000162">
    <property type="term" value="P:L-tryptophan biosynthetic process"/>
    <property type="evidence" value="ECO:0007669"/>
    <property type="project" value="UniProtKB-UniPathway"/>
</dbReference>
<dbReference type="AlphaFoldDB" id="F7NDP9"/>
<evidence type="ECO:0000256" key="5">
    <source>
        <dbReference type="ARBA" id="ARBA00022605"/>
    </source>
</evidence>
<evidence type="ECO:0000259" key="10">
    <source>
        <dbReference type="Pfam" id="PF00218"/>
    </source>
</evidence>
<dbReference type="Pfam" id="PF00218">
    <property type="entry name" value="IGPS"/>
    <property type="match status" value="1"/>
</dbReference>
<dbReference type="InterPro" id="IPR011060">
    <property type="entry name" value="RibuloseP-bd_barrel"/>
</dbReference>
<comment type="similarity">
    <text evidence="3">Belongs to the TrpC family.</text>
</comment>
<dbReference type="eggNOG" id="COG0134">
    <property type="taxonomic scope" value="Bacteria"/>
</dbReference>
<dbReference type="InterPro" id="IPR013785">
    <property type="entry name" value="Aldolase_TIM"/>
</dbReference>
<evidence type="ECO:0000256" key="6">
    <source>
        <dbReference type="ARBA" id="ARBA00022793"/>
    </source>
</evidence>
<dbReference type="EC" id="4.1.1.48" evidence="4"/>
<evidence type="ECO:0000313" key="12">
    <source>
        <dbReference type="Proteomes" id="UP000003240"/>
    </source>
</evidence>
<evidence type="ECO:0000256" key="4">
    <source>
        <dbReference type="ARBA" id="ARBA00012362"/>
    </source>
</evidence>
<accession>F7NDP9</accession>
<dbReference type="OrthoDB" id="9804217at2"/>
<comment type="caution">
    <text evidence="11">The sequence shown here is derived from an EMBL/GenBank/DDBJ whole genome shotgun (WGS) entry which is preliminary data.</text>
</comment>
<dbReference type="Gene3D" id="3.20.20.70">
    <property type="entry name" value="Aldolase class I"/>
    <property type="match status" value="1"/>
</dbReference>
<evidence type="ECO:0000313" key="11">
    <source>
        <dbReference type="EMBL" id="EGO65818.1"/>
    </source>
</evidence>
<comment type="catalytic activity">
    <reaction evidence="1">
        <text>1-(2-carboxyphenylamino)-1-deoxy-D-ribulose 5-phosphate + H(+) = (1S,2R)-1-C-(indol-3-yl)glycerol 3-phosphate + CO2 + H2O</text>
        <dbReference type="Rhea" id="RHEA:23476"/>
        <dbReference type="ChEBI" id="CHEBI:15377"/>
        <dbReference type="ChEBI" id="CHEBI:15378"/>
        <dbReference type="ChEBI" id="CHEBI:16526"/>
        <dbReference type="ChEBI" id="CHEBI:58613"/>
        <dbReference type="ChEBI" id="CHEBI:58866"/>
        <dbReference type="EC" id="4.1.1.48"/>
    </reaction>
</comment>
<dbReference type="SUPFAM" id="SSF51366">
    <property type="entry name" value="Ribulose-phoshate binding barrel"/>
    <property type="match status" value="1"/>
</dbReference>
<dbReference type="PANTHER" id="PTHR22854">
    <property type="entry name" value="TRYPTOPHAN BIOSYNTHESIS PROTEIN"/>
    <property type="match status" value="1"/>
</dbReference>
<dbReference type="CDD" id="cd00331">
    <property type="entry name" value="IGPS"/>
    <property type="match status" value="1"/>
</dbReference>
<dbReference type="NCBIfam" id="NF001377">
    <property type="entry name" value="PRK00278.2-4"/>
    <property type="match status" value="1"/>
</dbReference>